<dbReference type="Proteomes" id="UP000018888">
    <property type="component" value="Unassembled WGS sequence"/>
</dbReference>
<evidence type="ECO:0000256" key="1">
    <source>
        <dbReference type="SAM" id="Phobius"/>
    </source>
</evidence>
<reference evidence="2 3" key="1">
    <citation type="journal article" date="2013" name="Proc. Natl. Acad. Sci. U.S.A.">
        <title>Genome of an arbuscular mycorrhizal fungus provides insight into the oldest plant symbiosis.</title>
        <authorList>
            <person name="Tisserant E."/>
            <person name="Malbreil M."/>
            <person name="Kuo A."/>
            <person name="Kohler A."/>
            <person name="Symeonidi A."/>
            <person name="Balestrini R."/>
            <person name="Charron P."/>
            <person name="Duensing N."/>
            <person name="Frei Dit Frey N."/>
            <person name="Gianinazzi-Pearson V."/>
            <person name="Gilbert L.B."/>
            <person name="Handa Y."/>
            <person name="Herr J.R."/>
            <person name="Hijri M."/>
            <person name="Koul R."/>
            <person name="Kawaguchi M."/>
            <person name="Krajinski F."/>
            <person name="Lammers P.J."/>
            <person name="Masclaux F.G."/>
            <person name="Murat C."/>
            <person name="Morin E."/>
            <person name="Ndikumana S."/>
            <person name="Pagni M."/>
            <person name="Petitpierre D."/>
            <person name="Requena N."/>
            <person name="Rosikiewicz P."/>
            <person name="Riley R."/>
            <person name="Saito K."/>
            <person name="San Clemente H."/>
            <person name="Shapiro H."/>
            <person name="van Tuinen D."/>
            <person name="Becard G."/>
            <person name="Bonfante P."/>
            <person name="Paszkowski U."/>
            <person name="Shachar-Hill Y.Y."/>
            <person name="Tuskan G.A."/>
            <person name="Young P.W."/>
            <person name="Sanders I.R."/>
            <person name="Henrissat B."/>
            <person name="Rensing S.A."/>
            <person name="Grigoriev I.V."/>
            <person name="Corradi N."/>
            <person name="Roux C."/>
            <person name="Martin F."/>
        </authorList>
    </citation>
    <scope>NUCLEOTIDE SEQUENCE [LARGE SCALE GENOMIC DNA]</scope>
    <source>
        <strain evidence="2 3">DAOM 197198</strain>
    </source>
</reference>
<feature type="non-terminal residue" evidence="2">
    <location>
        <position position="63"/>
    </location>
</feature>
<keyword evidence="1" id="KW-1133">Transmembrane helix</keyword>
<proteinExistence type="predicted"/>
<keyword evidence="1" id="KW-0472">Membrane</keyword>
<comment type="caution">
    <text evidence="2">The sequence shown here is derived from an EMBL/GenBank/DDBJ whole genome shotgun (WGS) entry which is preliminary data.</text>
</comment>
<dbReference type="EMBL" id="AUPC02000023">
    <property type="protein sequence ID" value="POG79731.1"/>
    <property type="molecule type" value="Genomic_DNA"/>
</dbReference>
<dbReference type="AlphaFoldDB" id="A0A2P4QQ14"/>
<organism evidence="2 3">
    <name type="scientific">Rhizophagus irregularis (strain DAOM 181602 / DAOM 197198 / MUCL 43194)</name>
    <name type="common">Arbuscular mycorrhizal fungus</name>
    <name type="synonym">Glomus intraradices</name>
    <dbReference type="NCBI Taxonomy" id="747089"/>
    <lineage>
        <taxon>Eukaryota</taxon>
        <taxon>Fungi</taxon>
        <taxon>Fungi incertae sedis</taxon>
        <taxon>Mucoromycota</taxon>
        <taxon>Glomeromycotina</taxon>
        <taxon>Glomeromycetes</taxon>
        <taxon>Glomerales</taxon>
        <taxon>Glomeraceae</taxon>
        <taxon>Rhizophagus</taxon>
    </lineage>
</organism>
<protein>
    <submittedName>
        <fullName evidence="2">Uncharacterized protein</fullName>
    </submittedName>
</protein>
<evidence type="ECO:0000313" key="3">
    <source>
        <dbReference type="Proteomes" id="UP000018888"/>
    </source>
</evidence>
<sequence length="63" mass="7603">MSIGKLLNNYTDLNLLFKYHIIFVIYYPFWCYSTKLLSCFNSGRLSFFNLLTFLTFLCDMKYC</sequence>
<name>A0A2P4QQ14_RHIID</name>
<reference evidence="2 3" key="2">
    <citation type="journal article" date="2018" name="New Phytol.">
        <title>High intraspecific genome diversity in the model arbuscular mycorrhizal symbiont Rhizophagus irregularis.</title>
        <authorList>
            <person name="Chen E.C.H."/>
            <person name="Morin E."/>
            <person name="Beaudet D."/>
            <person name="Noel J."/>
            <person name="Yildirir G."/>
            <person name="Ndikumana S."/>
            <person name="Charron P."/>
            <person name="St-Onge C."/>
            <person name="Giorgi J."/>
            <person name="Kruger M."/>
            <person name="Marton T."/>
            <person name="Ropars J."/>
            <person name="Grigoriev I.V."/>
            <person name="Hainaut M."/>
            <person name="Henrissat B."/>
            <person name="Roux C."/>
            <person name="Martin F."/>
            <person name="Corradi N."/>
        </authorList>
    </citation>
    <scope>NUCLEOTIDE SEQUENCE [LARGE SCALE GENOMIC DNA]</scope>
    <source>
        <strain evidence="2 3">DAOM 197198</strain>
    </source>
</reference>
<feature type="transmembrane region" description="Helical" evidence="1">
    <location>
        <begin position="15"/>
        <end position="33"/>
    </location>
</feature>
<keyword evidence="1" id="KW-0812">Transmembrane</keyword>
<evidence type="ECO:0000313" key="2">
    <source>
        <dbReference type="EMBL" id="POG79731.1"/>
    </source>
</evidence>
<keyword evidence="3" id="KW-1185">Reference proteome</keyword>
<accession>A0A2P4QQ14</accession>
<feature type="transmembrane region" description="Helical" evidence="1">
    <location>
        <begin position="45"/>
        <end position="62"/>
    </location>
</feature>
<gene>
    <name evidence="2" type="ORF">GLOIN_2v1525549</name>
</gene>